<accession>A0ABV3IP62</accession>
<feature type="domain" description="AB hydrolase-1" evidence="2">
    <location>
        <begin position="45"/>
        <end position="277"/>
    </location>
</feature>
<dbReference type="SUPFAM" id="SSF53474">
    <property type="entry name" value="alpha/beta-Hydrolases"/>
    <property type="match status" value="1"/>
</dbReference>
<protein>
    <submittedName>
        <fullName evidence="3">Alpha/beta hydrolase</fullName>
    </submittedName>
</protein>
<dbReference type="InterPro" id="IPR000073">
    <property type="entry name" value="AB_hydrolase_1"/>
</dbReference>
<comment type="caution">
    <text evidence="3">The sequence shown here is derived from an EMBL/GenBank/DDBJ whole genome shotgun (WGS) entry which is preliminary data.</text>
</comment>
<evidence type="ECO:0000256" key="1">
    <source>
        <dbReference type="SAM" id="MobiDB-lite"/>
    </source>
</evidence>
<dbReference type="Pfam" id="PF12697">
    <property type="entry name" value="Abhydrolase_6"/>
    <property type="match status" value="1"/>
</dbReference>
<evidence type="ECO:0000313" key="4">
    <source>
        <dbReference type="Proteomes" id="UP001552479"/>
    </source>
</evidence>
<dbReference type="GO" id="GO:0016787">
    <property type="term" value="F:hydrolase activity"/>
    <property type="evidence" value="ECO:0007669"/>
    <property type="project" value="UniProtKB-KW"/>
</dbReference>
<feature type="region of interest" description="Disordered" evidence="1">
    <location>
        <begin position="1"/>
        <end position="22"/>
    </location>
</feature>
<evidence type="ECO:0000259" key="2">
    <source>
        <dbReference type="Pfam" id="PF12697"/>
    </source>
</evidence>
<reference evidence="3 4" key="1">
    <citation type="submission" date="2024-06" db="EMBL/GenBank/DDBJ databases">
        <title>The Natural Products Discovery Center: Release of the First 8490 Sequenced Strains for Exploring Actinobacteria Biosynthetic Diversity.</title>
        <authorList>
            <person name="Kalkreuter E."/>
            <person name="Kautsar S.A."/>
            <person name="Yang D."/>
            <person name="Bader C.D."/>
            <person name="Teijaro C.N."/>
            <person name="Fluegel L."/>
            <person name="Davis C.M."/>
            <person name="Simpson J.R."/>
            <person name="Lauterbach L."/>
            <person name="Steele A.D."/>
            <person name="Gui C."/>
            <person name="Meng S."/>
            <person name="Li G."/>
            <person name="Viehrig K."/>
            <person name="Ye F."/>
            <person name="Su P."/>
            <person name="Kiefer A.F."/>
            <person name="Nichols A."/>
            <person name="Cepeda A.J."/>
            <person name="Yan W."/>
            <person name="Fan B."/>
            <person name="Jiang Y."/>
            <person name="Adhikari A."/>
            <person name="Zheng C.-J."/>
            <person name="Schuster L."/>
            <person name="Cowan T.M."/>
            <person name="Smanski M.J."/>
            <person name="Chevrette M.G."/>
            <person name="De Carvalho L.P.S."/>
            <person name="Shen B."/>
        </authorList>
    </citation>
    <scope>NUCLEOTIDE SEQUENCE [LARGE SCALE GENOMIC DNA]</scope>
    <source>
        <strain evidence="3 4">NPDC053791</strain>
    </source>
</reference>
<proteinExistence type="predicted"/>
<gene>
    <name evidence="3" type="ORF">AB0L03_03925</name>
</gene>
<keyword evidence="4" id="KW-1185">Reference proteome</keyword>
<organism evidence="3 4">
    <name type="scientific">Streptomyces roseoverticillatus</name>
    <dbReference type="NCBI Taxonomy" id="66429"/>
    <lineage>
        <taxon>Bacteria</taxon>
        <taxon>Bacillati</taxon>
        <taxon>Actinomycetota</taxon>
        <taxon>Actinomycetes</taxon>
        <taxon>Kitasatosporales</taxon>
        <taxon>Streptomycetaceae</taxon>
        <taxon>Streptomyces</taxon>
    </lineage>
</organism>
<keyword evidence="3" id="KW-0378">Hydrolase</keyword>
<dbReference type="InterPro" id="IPR050266">
    <property type="entry name" value="AB_hydrolase_sf"/>
</dbReference>
<name>A0ABV3IP62_9ACTN</name>
<dbReference type="InterPro" id="IPR029058">
    <property type="entry name" value="AB_hydrolase_fold"/>
</dbReference>
<sequence>MPNHTPDHTPAQPSHEASEPVRRIELHSADGTRLVATDRGDGPPVLIVHGGSSSASSWEPVAAQLSRRFRVLCLERRGYGVSDPAGPSHSIAAETGDVLALAASAGAPVLLVGHSSGGIVALETALASPRTCAGMLLYEPPVAVDRPLGGTALRRARAALDRGDPDRAMAIHLQQIVGMPRRSVALMRLVPPVRQMMRTYAAAQIADDEAIEALGVGLDRYAGLEVPALLLGGDRSPRHLRDRLDALAGVLPRVHATATLPGQSHMANLSAPGEVAEIIERFADSVLR</sequence>
<dbReference type="PANTHER" id="PTHR43798">
    <property type="entry name" value="MONOACYLGLYCEROL LIPASE"/>
    <property type="match status" value="1"/>
</dbReference>
<dbReference type="EMBL" id="JBFASG010000002">
    <property type="protein sequence ID" value="MEV4921990.1"/>
    <property type="molecule type" value="Genomic_DNA"/>
</dbReference>
<dbReference type="Proteomes" id="UP001552479">
    <property type="component" value="Unassembled WGS sequence"/>
</dbReference>
<evidence type="ECO:0000313" key="3">
    <source>
        <dbReference type="EMBL" id="MEV4921990.1"/>
    </source>
</evidence>
<dbReference type="RefSeq" id="WP_366086725.1">
    <property type="nucleotide sequence ID" value="NZ_JBFASG010000002.1"/>
</dbReference>
<dbReference type="Gene3D" id="3.40.50.1820">
    <property type="entry name" value="alpha/beta hydrolase"/>
    <property type="match status" value="1"/>
</dbReference>